<evidence type="ECO:0000256" key="5">
    <source>
        <dbReference type="ARBA" id="ARBA00022525"/>
    </source>
</evidence>
<evidence type="ECO:0000256" key="8">
    <source>
        <dbReference type="ARBA" id="ARBA00023277"/>
    </source>
</evidence>
<protein>
    <recommendedName>
        <fullName evidence="4">chitinase</fullName>
        <ecNumber evidence="4">3.2.1.14</ecNumber>
    </recommendedName>
</protein>
<dbReference type="EMBL" id="JAWRVE010000007">
    <property type="protein sequence ID" value="KAL1880756.1"/>
    <property type="molecule type" value="Genomic_DNA"/>
</dbReference>
<keyword evidence="6 11" id="KW-0378">Hydrolase</keyword>
<dbReference type="EC" id="3.2.1.14" evidence="4"/>
<keyword evidence="15" id="KW-1185">Reference proteome</keyword>
<evidence type="ECO:0000259" key="13">
    <source>
        <dbReference type="PROSITE" id="PS51910"/>
    </source>
</evidence>
<sequence>MRDLRGYARQGLPIERLLQRVWILWDYERSNCDQPKPSVAKSNTQKKIVAYWEGWNENKACGQMEPSEIPVNDISHLIFAFGFITPSPDFKITNMDDVRPELFREVAFLKDKNPDLTVMIALGGWTFNDPGKWQPVFGDIISSSENRKKFISNLLGFLSQYGFDGVDFDWEYPGAEDRGGHKEDGVNYTQFLKELRDAIKKSGRDYVVTYTAPTSYWYLRHFDLENMHQYVDWINLMSYDLHGIWDSNNPIGSQVLAHTNLTEIDLALDLFWRNNIPPGDIVLGMGFYGRSFKLKDSKCWKPGCTFSGPGDKGECTNTAGFLSYAEIMDIVASTNAKPTYDKEAKVNYLVYGQNNWISYDDKRTFQDKIDYANNMGLNGLMMWAIDLDDPKRTALSALTGNSVADELDPLAATEGSTTVGHSSSDSSQCRVTDCGGFCNQSETAVGRVKSSFGDHANAGGGAVKTDCSGKCDIGEIKLFGDSDGWKGDLKTGEYDYHCLRGSKVFCCKAGNMQQYLDICSWTKCGDSCPSDKQHVLTTDSGGPRDGGTRCDGYTDGDVFTNPAGQSDDWKDPTKGNANHRKLCCPKEDSFKNCDWKSSKVCSEQCGQGQITLDLDPQGQGGYYCDNGRQQAFCCDPPGGTNQPFLPVSLENLFPPEYLPPADAVPQFELTGFNGRAGVGDANPGETGVAFFLMAGSDTVVSSARKRDDGRGLHFLDCPPHVLDQPNDRIQTARVVCLDSPTDECLAMATNGVEGTIVHMPPDCGNSSFARAVSLVPSQDQSVPVELVTEGRNPSSAVYDFSFDYNMPLVRRDAGTISIRMDYSNVKGYWDSLVDSPGKKKKRDDSSLQDLVDRFYSSSGLDWATKFNELDFDDSASLSDLSKSDIAHLVFFETEMCATDEGQNGEGIAVAVDGELDVDLFYGFSLIATWDPSSTVKVHDVAGFLHAAGTTSAKYTVAGIGTLDVSQKLNGASITKTSGQKSIGGHALYHGWASFVPYKEEGVRLSSRTSSGKAVSFNGHMEVSAKADWGNLNNHFPGGSINKAPDLVVSKSNKLTPLGQDIPESSISVASTVKLGLKVDLAFSKPYQFAVDGELPDMSITQTLAGVFSLQGTSSEICLNTEVTQEHKQTLTSGSYVGWPATSEVQYMTGASEVGTKECFTASSSSSSKKKKRQNNSVPGDFSGLEGIPDLTNLINSEARGGATVPEISCNGCQSCVVSTDPDKNICCECAWLPPEDNFLFGITWPSSISKRSLTDGYVHSNLEDDILSEVHGRLAESSAPLDADDTLLSDIYDDVLAALGSKPGMSPAERPSMLEEPLSTADDEILHELLKRVAQISLTRKEIRFWDTSVTGDQGSYTVETETYPSYPDYYRNPRTDANWDGSQYTAVKKYFHNATAVCTSFDVAQAATADVMFPWPDTGYQGFTYARGTGYHQMYQTEHVFEPQTIARFFSNWMPSGSAATRRERFWTENYILTPNSQWGDGTAFVHLLADEVGTRFTQDRLTVFMSRPNGMKGSLFGGSVSVTQARFGEIAAGAKQLLVARQLGLIFPYMNTDTVWQSFCDSYNGMLDLFGQFDTWYTGQTGVNPNLSGEWPRFIRSELDMVVRRARDDLKVMNQRRKNAGLPYRTLWQTVMAVNGGEIQKVKLERTDKCRNLPASTVGLFTG</sequence>
<comment type="caution">
    <text evidence="14">The sequence shown here is derived from an EMBL/GenBank/DDBJ whole genome shotgun (WGS) entry which is preliminary data.</text>
</comment>
<dbReference type="Proteomes" id="UP001583177">
    <property type="component" value="Unassembled WGS sequence"/>
</dbReference>
<evidence type="ECO:0000256" key="11">
    <source>
        <dbReference type="RuleBase" id="RU000489"/>
    </source>
</evidence>
<keyword evidence="7" id="KW-0146">Chitin degradation</keyword>
<dbReference type="PROSITE" id="PS01095">
    <property type="entry name" value="GH18_1"/>
    <property type="match status" value="1"/>
</dbReference>
<evidence type="ECO:0000256" key="1">
    <source>
        <dbReference type="ARBA" id="ARBA00000822"/>
    </source>
</evidence>
<dbReference type="InterPro" id="IPR050314">
    <property type="entry name" value="Glycosyl_Hydrlase_18"/>
</dbReference>
<dbReference type="PANTHER" id="PTHR11177:SF397">
    <property type="entry name" value="CHITINASE"/>
    <property type="match status" value="1"/>
</dbReference>
<organism evidence="14 15">
    <name type="scientific">Diaporthe australafricana</name>
    <dbReference type="NCBI Taxonomy" id="127596"/>
    <lineage>
        <taxon>Eukaryota</taxon>
        <taxon>Fungi</taxon>
        <taxon>Dikarya</taxon>
        <taxon>Ascomycota</taxon>
        <taxon>Pezizomycotina</taxon>
        <taxon>Sordariomycetes</taxon>
        <taxon>Sordariomycetidae</taxon>
        <taxon>Diaporthales</taxon>
        <taxon>Diaporthaceae</taxon>
        <taxon>Diaporthe</taxon>
    </lineage>
</organism>
<dbReference type="SMART" id="SM00636">
    <property type="entry name" value="Glyco_18"/>
    <property type="match status" value="1"/>
</dbReference>
<keyword evidence="10" id="KW-0624">Polysaccharide degradation</keyword>
<evidence type="ECO:0000313" key="15">
    <source>
        <dbReference type="Proteomes" id="UP001583177"/>
    </source>
</evidence>
<comment type="subcellular location">
    <subcellularLocation>
        <location evidence="2">Secreted</location>
    </subcellularLocation>
</comment>
<keyword evidence="5" id="KW-0964">Secreted</keyword>
<dbReference type="InterPro" id="IPR001579">
    <property type="entry name" value="Glyco_hydro_18_chit_AS"/>
</dbReference>
<keyword evidence="8" id="KW-0119">Carbohydrate metabolism</keyword>
<dbReference type="InterPro" id="IPR029070">
    <property type="entry name" value="Chitinase_insertion_sf"/>
</dbReference>
<comment type="catalytic activity">
    <reaction evidence="1">
        <text>Random endo-hydrolysis of N-acetyl-beta-D-glucosaminide (1-&gt;4)-beta-linkages in chitin and chitodextrins.</text>
        <dbReference type="EC" id="3.2.1.14"/>
    </reaction>
</comment>
<dbReference type="Pfam" id="PF00704">
    <property type="entry name" value="Glyco_hydro_18"/>
    <property type="match status" value="1"/>
</dbReference>
<dbReference type="InterPro" id="IPR017853">
    <property type="entry name" value="GH"/>
</dbReference>
<reference evidence="14 15" key="1">
    <citation type="journal article" date="2024" name="IMA Fungus">
        <title>IMA Genome - F19 : A genome assembly and annotation guide to empower mycologists, including annotated draft genome sequences of Ceratocystis pirilliformis, Diaporthe australafricana, Fusarium ophioides, Paecilomyces lecythidis, and Sporothrix stenoceras.</title>
        <authorList>
            <person name="Aylward J."/>
            <person name="Wilson A.M."/>
            <person name="Visagie C.M."/>
            <person name="Spraker J."/>
            <person name="Barnes I."/>
            <person name="Buitendag C."/>
            <person name="Ceriani C."/>
            <person name="Del Mar Angel L."/>
            <person name="du Plessis D."/>
            <person name="Fuchs T."/>
            <person name="Gasser K."/>
            <person name="Kramer D."/>
            <person name="Li W."/>
            <person name="Munsamy K."/>
            <person name="Piso A."/>
            <person name="Price J.L."/>
            <person name="Sonnekus B."/>
            <person name="Thomas C."/>
            <person name="van der Nest A."/>
            <person name="van Dijk A."/>
            <person name="van Heerden A."/>
            <person name="van Vuuren N."/>
            <person name="Yilmaz N."/>
            <person name="Duong T.A."/>
            <person name="van der Merwe N.A."/>
            <person name="Wingfield M.J."/>
            <person name="Wingfield B.D."/>
        </authorList>
    </citation>
    <scope>NUCLEOTIDE SEQUENCE [LARGE SCALE GENOMIC DNA]</scope>
    <source>
        <strain evidence="14 15">CMW 18300</strain>
    </source>
</reference>
<comment type="similarity">
    <text evidence="3">Belongs to the glycosyl hydrolase 18 family. Chitinase class V subfamily.</text>
</comment>
<evidence type="ECO:0000256" key="6">
    <source>
        <dbReference type="ARBA" id="ARBA00022801"/>
    </source>
</evidence>
<evidence type="ECO:0000256" key="4">
    <source>
        <dbReference type="ARBA" id="ARBA00012729"/>
    </source>
</evidence>
<feature type="region of interest" description="Disordered" evidence="12">
    <location>
        <begin position="1164"/>
        <end position="1183"/>
    </location>
</feature>
<dbReference type="InterPro" id="IPR001223">
    <property type="entry name" value="Glyco_hydro18_cat"/>
</dbReference>
<proteinExistence type="inferred from homology"/>
<name>A0ABR3XXL7_9PEZI</name>
<dbReference type="PANTHER" id="PTHR11177">
    <property type="entry name" value="CHITINASE"/>
    <property type="match status" value="1"/>
</dbReference>
<dbReference type="SUPFAM" id="SSF51445">
    <property type="entry name" value="(Trans)glycosidases"/>
    <property type="match status" value="1"/>
</dbReference>
<dbReference type="Gene3D" id="3.20.20.80">
    <property type="entry name" value="Glycosidases"/>
    <property type="match status" value="1"/>
</dbReference>
<evidence type="ECO:0000256" key="7">
    <source>
        <dbReference type="ARBA" id="ARBA00023024"/>
    </source>
</evidence>
<feature type="domain" description="GH18" evidence="13">
    <location>
        <begin position="46"/>
        <end position="402"/>
    </location>
</feature>
<evidence type="ECO:0000256" key="12">
    <source>
        <dbReference type="SAM" id="MobiDB-lite"/>
    </source>
</evidence>
<dbReference type="InterPro" id="IPR011583">
    <property type="entry name" value="Chitinase_II/V-like_cat"/>
</dbReference>
<dbReference type="SUPFAM" id="SSF54556">
    <property type="entry name" value="Chitinase insertion domain"/>
    <property type="match status" value="1"/>
</dbReference>
<accession>A0ABR3XXL7</accession>
<keyword evidence="9 11" id="KW-0326">Glycosidase</keyword>
<evidence type="ECO:0000256" key="10">
    <source>
        <dbReference type="ARBA" id="ARBA00023326"/>
    </source>
</evidence>
<evidence type="ECO:0000256" key="2">
    <source>
        <dbReference type="ARBA" id="ARBA00004613"/>
    </source>
</evidence>
<dbReference type="Gene3D" id="3.10.50.10">
    <property type="match status" value="1"/>
</dbReference>
<evidence type="ECO:0000256" key="9">
    <source>
        <dbReference type="ARBA" id="ARBA00023295"/>
    </source>
</evidence>
<gene>
    <name evidence="14" type="ORF">Daus18300_001370</name>
</gene>
<evidence type="ECO:0000256" key="3">
    <source>
        <dbReference type="ARBA" id="ARBA00008682"/>
    </source>
</evidence>
<evidence type="ECO:0000313" key="14">
    <source>
        <dbReference type="EMBL" id="KAL1880756.1"/>
    </source>
</evidence>
<dbReference type="PROSITE" id="PS51910">
    <property type="entry name" value="GH18_2"/>
    <property type="match status" value="1"/>
</dbReference>